<proteinExistence type="predicted"/>
<dbReference type="InterPro" id="IPR016181">
    <property type="entry name" value="Acyl_CoA_acyltransferase"/>
</dbReference>
<dbReference type="PANTHER" id="PTHR43441">
    <property type="entry name" value="RIBOSOMAL-PROTEIN-SERINE ACETYLTRANSFERASE"/>
    <property type="match status" value="1"/>
</dbReference>
<dbReference type="OrthoDB" id="9799321at2"/>
<dbReference type="RefSeq" id="WP_146562078.1">
    <property type="nucleotide sequence ID" value="NZ_SIHJ01000001.1"/>
</dbReference>
<dbReference type="AlphaFoldDB" id="A0A5C5VCW6"/>
<reference evidence="2 3" key="1">
    <citation type="submission" date="2019-02" db="EMBL/GenBank/DDBJ databases">
        <title>Deep-cultivation of Planctomycetes and their phenomic and genomic characterization uncovers novel biology.</title>
        <authorList>
            <person name="Wiegand S."/>
            <person name="Jogler M."/>
            <person name="Boedeker C."/>
            <person name="Pinto D."/>
            <person name="Vollmers J."/>
            <person name="Rivas-Marin E."/>
            <person name="Kohn T."/>
            <person name="Peeters S.H."/>
            <person name="Heuer A."/>
            <person name="Rast P."/>
            <person name="Oberbeckmann S."/>
            <person name="Bunk B."/>
            <person name="Jeske O."/>
            <person name="Meyerdierks A."/>
            <person name="Storesund J.E."/>
            <person name="Kallscheuer N."/>
            <person name="Luecker S."/>
            <person name="Lage O.M."/>
            <person name="Pohl T."/>
            <person name="Merkel B.J."/>
            <person name="Hornburger P."/>
            <person name="Mueller R.-W."/>
            <person name="Bruemmer F."/>
            <person name="Labrenz M."/>
            <person name="Spormann A.M."/>
            <person name="Op Den Camp H."/>
            <person name="Overmann J."/>
            <person name="Amann R."/>
            <person name="Jetten M.S.M."/>
            <person name="Mascher T."/>
            <person name="Medema M.H."/>
            <person name="Devos D.P."/>
            <person name="Kaster A.-K."/>
            <person name="Ovreas L."/>
            <person name="Rohde M."/>
            <person name="Galperin M.Y."/>
            <person name="Jogler C."/>
        </authorList>
    </citation>
    <scope>NUCLEOTIDE SEQUENCE [LARGE SCALE GENOMIC DNA]</scope>
    <source>
        <strain evidence="2 3">KOR34</strain>
    </source>
</reference>
<dbReference type="PANTHER" id="PTHR43441:SF10">
    <property type="entry name" value="ACETYLTRANSFERASE"/>
    <property type="match status" value="1"/>
</dbReference>
<keyword evidence="3" id="KW-1185">Reference proteome</keyword>
<dbReference type="Proteomes" id="UP000316714">
    <property type="component" value="Unassembled WGS sequence"/>
</dbReference>
<comment type="caution">
    <text evidence="2">The sequence shown here is derived from an EMBL/GenBank/DDBJ whole genome shotgun (WGS) entry which is preliminary data.</text>
</comment>
<dbReference type="EMBL" id="SIHJ01000001">
    <property type="protein sequence ID" value="TWT35709.1"/>
    <property type="molecule type" value="Genomic_DNA"/>
</dbReference>
<feature type="domain" description="N-acetyltransferase" evidence="1">
    <location>
        <begin position="15"/>
        <end position="171"/>
    </location>
</feature>
<evidence type="ECO:0000313" key="2">
    <source>
        <dbReference type="EMBL" id="TWT35709.1"/>
    </source>
</evidence>
<name>A0A5C5VCW6_9BACT</name>
<dbReference type="InterPro" id="IPR000182">
    <property type="entry name" value="GNAT_dom"/>
</dbReference>
<dbReference type="EC" id="2.3.1.-" evidence="2"/>
<accession>A0A5C5VCW6</accession>
<keyword evidence="2" id="KW-0012">Acyltransferase</keyword>
<gene>
    <name evidence="2" type="primary">ydaF_1</name>
    <name evidence="2" type="ORF">KOR34_06030</name>
</gene>
<dbReference type="SUPFAM" id="SSF55729">
    <property type="entry name" value="Acyl-CoA N-acyltransferases (Nat)"/>
    <property type="match status" value="1"/>
</dbReference>
<protein>
    <submittedName>
        <fullName evidence="2">Putative ribosomal N-acetyltransferase YdaF</fullName>
        <ecNumber evidence="2">2.3.1.-</ecNumber>
    </submittedName>
</protein>
<dbReference type="Gene3D" id="3.40.630.30">
    <property type="match status" value="1"/>
</dbReference>
<evidence type="ECO:0000259" key="1">
    <source>
        <dbReference type="PROSITE" id="PS51186"/>
    </source>
</evidence>
<keyword evidence="2" id="KW-0808">Transferase</keyword>
<evidence type="ECO:0000313" key="3">
    <source>
        <dbReference type="Proteomes" id="UP000316714"/>
    </source>
</evidence>
<dbReference type="GO" id="GO:1990189">
    <property type="term" value="F:protein N-terminal-serine acetyltransferase activity"/>
    <property type="evidence" value="ECO:0007669"/>
    <property type="project" value="TreeGrafter"/>
</dbReference>
<dbReference type="GO" id="GO:0005737">
    <property type="term" value="C:cytoplasm"/>
    <property type="evidence" value="ECO:0007669"/>
    <property type="project" value="TreeGrafter"/>
</dbReference>
<dbReference type="GO" id="GO:0008999">
    <property type="term" value="F:protein-N-terminal-alanine acetyltransferase activity"/>
    <property type="evidence" value="ECO:0007669"/>
    <property type="project" value="TreeGrafter"/>
</dbReference>
<sequence length="174" mass="19949">MSSVRIRRYAPKHSVPLNEAALESVAEVGPWLPWCHRGHTLDEAESYIRQQRERFDRGEEYSFAIESEDGRLLGGCGLNELDQNNRRCNLGYWVRSSETGRGHATQAVLQLASWAFSHTDLVRLEIVASVENKPSQRIAERVMSVREGVLRRRLLLHGRWHDAVSYSIIRPDVT</sequence>
<dbReference type="InterPro" id="IPR051908">
    <property type="entry name" value="Ribosomal_N-acetyltransferase"/>
</dbReference>
<dbReference type="PROSITE" id="PS51186">
    <property type="entry name" value="GNAT"/>
    <property type="match status" value="1"/>
</dbReference>
<organism evidence="2 3">
    <name type="scientific">Posidoniimonas corsicana</name>
    <dbReference type="NCBI Taxonomy" id="1938618"/>
    <lineage>
        <taxon>Bacteria</taxon>
        <taxon>Pseudomonadati</taxon>
        <taxon>Planctomycetota</taxon>
        <taxon>Planctomycetia</taxon>
        <taxon>Pirellulales</taxon>
        <taxon>Lacipirellulaceae</taxon>
        <taxon>Posidoniimonas</taxon>
    </lineage>
</organism>
<dbReference type="Pfam" id="PF13302">
    <property type="entry name" value="Acetyltransf_3"/>
    <property type="match status" value="1"/>
</dbReference>